<proteinExistence type="predicted"/>
<evidence type="ECO:0000313" key="1">
    <source>
        <dbReference type="EMBL" id="KAL1130872.1"/>
    </source>
</evidence>
<name>A0ABD0YU79_9HEMI</name>
<organism evidence="1 2">
    <name type="scientific">Ranatra chinensis</name>
    <dbReference type="NCBI Taxonomy" id="642074"/>
    <lineage>
        <taxon>Eukaryota</taxon>
        <taxon>Metazoa</taxon>
        <taxon>Ecdysozoa</taxon>
        <taxon>Arthropoda</taxon>
        <taxon>Hexapoda</taxon>
        <taxon>Insecta</taxon>
        <taxon>Pterygota</taxon>
        <taxon>Neoptera</taxon>
        <taxon>Paraneoptera</taxon>
        <taxon>Hemiptera</taxon>
        <taxon>Heteroptera</taxon>
        <taxon>Panheteroptera</taxon>
        <taxon>Nepomorpha</taxon>
        <taxon>Nepidae</taxon>
        <taxon>Ranatrinae</taxon>
        <taxon>Ranatra</taxon>
    </lineage>
</organism>
<reference evidence="1 2" key="1">
    <citation type="submission" date="2024-07" db="EMBL/GenBank/DDBJ databases">
        <title>Chromosome-level genome assembly of the water stick insect Ranatra chinensis (Heteroptera: Nepidae).</title>
        <authorList>
            <person name="Liu X."/>
        </authorList>
    </citation>
    <scope>NUCLEOTIDE SEQUENCE [LARGE SCALE GENOMIC DNA]</scope>
    <source>
        <strain evidence="1">Cailab_2021Rc</strain>
        <tissue evidence="1">Muscle</tissue>
    </source>
</reference>
<protein>
    <submittedName>
        <fullName evidence="1">Uncharacterized protein</fullName>
    </submittedName>
</protein>
<dbReference type="EMBL" id="JBFDAA010000007">
    <property type="protein sequence ID" value="KAL1130872.1"/>
    <property type="molecule type" value="Genomic_DNA"/>
</dbReference>
<evidence type="ECO:0000313" key="2">
    <source>
        <dbReference type="Proteomes" id="UP001558652"/>
    </source>
</evidence>
<sequence length="107" mass="12212">MANSPNRMNRIRLVWWHPAVPNLVHFYRSRRECGNLSSAELSCLMNAVALHPEVIVHCELPDQLSGVLEAIGVRPKGLTVKRWPSLVQPLDTPFHRHSLYNALQILK</sequence>
<gene>
    <name evidence="1" type="ORF">AAG570_012113</name>
</gene>
<keyword evidence="2" id="KW-1185">Reference proteome</keyword>
<dbReference type="Proteomes" id="UP001558652">
    <property type="component" value="Unassembled WGS sequence"/>
</dbReference>
<dbReference type="AlphaFoldDB" id="A0ABD0YU79"/>
<comment type="caution">
    <text evidence="1">The sequence shown here is derived from an EMBL/GenBank/DDBJ whole genome shotgun (WGS) entry which is preliminary data.</text>
</comment>
<accession>A0ABD0YU79</accession>